<evidence type="ECO:0000256" key="8">
    <source>
        <dbReference type="ARBA" id="ARBA00023316"/>
    </source>
</evidence>
<dbReference type="GO" id="GO:0008360">
    <property type="term" value="P:regulation of cell shape"/>
    <property type="evidence" value="ECO:0007669"/>
    <property type="project" value="UniProtKB-UniRule"/>
</dbReference>
<dbReference type="PANTHER" id="PTHR30582:SF24">
    <property type="entry name" value="L,D-TRANSPEPTIDASE ERFK_SRFK-RELATED"/>
    <property type="match status" value="1"/>
</dbReference>
<comment type="similarity">
    <text evidence="2">Belongs to the YkuD family.</text>
</comment>
<gene>
    <name evidence="13" type="ORF">HNR00_000289</name>
</gene>
<evidence type="ECO:0000256" key="4">
    <source>
        <dbReference type="ARBA" id="ARBA00022679"/>
    </source>
</evidence>
<dbReference type="InterPro" id="IPR050979">
    <property type="entry name" value="LD-transpeptidase"/>
</dbReference>
<feature type="active site" description="Proton donor/acceptor" evidence="9">
    <location>
        <position position="282"/>
    </location>
</feature>
<evidence type="ECO:0000256" key="11">
    <source>
        <dbReference type="SAM" id="SignalP"/>
    </source>
</evidence>
<keyword evidence="8 9" id="KW-0961">Cell wall biogenesis/degradation</keyword>
<keyword evidence="3" id="KW-0328">Glycosyltransferase</keyword>
<dbReference type="AlphaFoldDB" id="A0A840ZE90"/>
<keyword evidence="6 9" id="KW-0133">Cell shape</keyword>
<dbReference type="PROSITE" id="PS51318">
    <property type="entry name" value="TAT"/>
    <property type="match status" value="1"/>
</dbReference>
<evidence type="ECO:0000256" key="1">
    <source>
        <dbReference type="ARBA" id="ARBA00004752"/>
    </source>
</evidence>
<accession>A0A840ZE90</accession>
<keyword evidence="11" id="KW-0732">Signal</keyword>
<dbReference type="GO" id="GO:0016757">
    <property type="term" value="F:glycosyltransferase activity"/>
    <property type="evidence" value="ECO:0007669"/>
    <property type="project" value="UniProtKB-KW"/>
</dbReference>
<feature type="active site" description="Nucleophile" evidence="9">
    <location>
        <position position="298"/>
    </location>
</feature>
<evidence type="ECO:0000313" key="13">
    <source>
        <dbReference type="EMBL" id="MBB5755600.1"/>
    </source>
</evidence>
<dbReference type="Pfam" id="PF03734">
    <property type="entry name" value="YkuD"/>
    <property type="match status" value="1"/>
</dbReference>
<dbReference type="CDD" id="cd16913">
    <property type="entry name" value="YkuD_like"/>
    <property type="match status" value="1"/>
</dbReference>
<feature type="compositionally biased region" description="Polar residues" evidence="10">
    <location>
        <begin position="103"/>
        <end position="113"/>
    </location>
</feature>
<keyword evidence="4" id="KW-0808">Transferase</keyword>
<dbReference type="GO" id="GO:0071972">
    <property type="term" value="F:peptidoglycan L,D-transpeptidase activity"/>
    <property type="evidence" value="ECO:0007669"/>
    <property type="project" value="TreeGrafter"/>
</dbReference>
<keyword evidence="7 9" id="KW-0573">Peptidoglycan synthesis</keyword>
<dbReference type="GO" id="GO:0005576">
    <property type="term" value="C:extracellular region"/>
    <property type="evidence" value="ECO:0007669"/>
    <property type="project" value="TreeGrafter"/>
</dbReference>
<evidence type="ECO:0000256" key="7">
    <source>
        <dbReference type="ARBA" id="ARBA00022984"/>
    </source>
</evidence>
<evidence type="ECO:0000256" key="5">
    <source>
        <dbReference type="ARBA" id="ARBA00022801"/>
    </source>
</evidence>
<dbReference type="UniPathway" id="UPA00219"/>
<organism evidence="13 14">
    <name type="scientific">Methylorubrum rhodinum</name>
    <dbReference type="NCBI Taxonomy" id="29428"/>
    <lineage>
        <taxon>Bacteria</taxon>
        <taxon>Pseudomonadati</taxon>
        <taxon>Pseudomonadota</taxon>
        <taxon>Alphaproteobacteria</taxon>
        <taxon>Hyphomicrobiales</taxon>
        <taxon>Methylobacteriaceae</taxon>
        <taxon>Methylorubrum</taxon>
    </lineage>
</organism>
<evidence type="ECO:0000313" key="14">
    <source>
        <dbReference type="Proteomes" id="UP000583454"/>
    </source>
</evidence>
<keyword evidence="5" id="KW-0378">Hydrolase</keyword>
<feature type="domain" description="L,D-TPase catalytic" evidence="12">
    <location>
        <begin position="180"/>
        <end position="322"/>
    </location>
</feature>
<evidence type="ECO:0000256" key="9">
    <source>
        <dbReference type="PROSITE-ProRule" id="PRU01373"/>
    </source>
</evidence>
<feature type="signal peptide" evidence="11">
    <location>
        <begin position="1"/>
        <end position="32"/>
    </location>
</feature>
<dbReference type="GO" id="GO:0018104">
    <property type="term" value="P:peptidoglycan-protein cross-linking"/>
    <property type="evidence" value="ECO:0007669"/>
    <property type="project" value="TreeGrafter"/>
</dbReference>
<reference evidence="13 14" key="1">
    <citation type="submission" date="2020-08" db="EMBL/GenBank/DDBJ databases">
        <title>Genomic Encyclopedia of Type Strains, Phase IV (KMG-IV): sequencing the most valuable type-strain genomes for metagenomic binning, comparative biology and taxonomic classification.</title>
        <authorList>
            <person name="Goeker M."/>
        </authorList>
    </citation>
    <scope>NUCLEOTIDE SEQUENCE [LARGE SCALE GENOMIC DNA]</scope>
    <source>
        <strain evidence="13 14">DSM 2163</strain>
    </source>
</reference>
<dbReference type="EMBL" id="JACHOP010000001">
    <property type="protein sequence ID" value="MBB5755600.1"/>
    <property type="molecule type" value="Genomic_DNA"/>
</dbReference>
<dbReference type="FunFam" id="2.40.440.10:FF:000002">
    <property type="entry name" value="L,D-transpeptidase ErfK/SrfK"/>
    <property type="match status" value="1"/>
</dbReference>
<dbReference type="PROSITE" id="PS52029">
    <property type="entry name" value="LD_TPASE"/>
    <property type="match status" value="1"/>
</dbReference>
<feature type="chain" id="PRO_5032991576" evidence="11">
    <location>
        <begin position="33"/>
        <end position="323"/>
    </location>
</feature>
<dbReference type="Proteomes" id="UP000583454">
    <property type="component" value="Unassembled WGS sequence"/>
</dbReference>
<dbReference type="Gene3D" id="2.40.440.10">
    <property type="entry name" value="L,D-transpeptidase catalytic domain-like"/>
    <property type="match status" value="1"/>
</dbReference>
<dbReference type="GO" id="GO:0071555">
    <property type="term" value="P:cell wall organization"/>
    <property type="evidence" value="ECO:0007669"/>
    <property type="project" value="UniProtKB-UniRule"/>
</dbReference>
<keyword evidence="14" id="KW-1185">Reference proteome</keyword>
<dbReference type="SUPFAM" id="SSF141523">
    <property type="entry name" value="L,D-transpeptidase catalytic domain-like"/>
    <property type="match status" value="1"/>
</dbReference>
<evidence type="ECO:0000256" key="2">
    <source>
        <dbReference type="ARBA" id="ARBA00005992"/>
    </source>
</evidence>
<dbReference type="InterPro" id="IPR038063">
    <property type="entry name" value="Transpep_catalytic_dom"/>
</dbReference>
<evidence type="ECO:0000259" key="12">
    <source>
        <dbReference type="PROSITE" id="PS52029"/>
    </source>
</evidence>
<name>A0A840ZE90_9HYPH</name>
<dbReference type="PANTHER" id="PTHR30582">
    <property type="entry name" value="L,D-TRANSPEPTIDASE"/>
    <property type="match status" value="1"/>
</dbReference>
<dbReference type="InterPro" id="IPR005490">
    <property type="entry name" value="LD_TPept_cat_dom"/>
</dbReference>
<evidence type="ECO:0000256" key="10">
    <source>
        <dbReference type="SAM" id="MobiDB-lite"/>
    </source>
</evidence>
<comment type="caution">
    <text evidence="13">The sequence shown here is derived from an EMBL/GenBank/DDBJ whole genome shotgun (WGS) entry which is preliminary data.</text>
</comment>
<dbReference type="InterPro" id="IPR006311">
    <property type="entry name" value="TAT_signal"/>
</dbReference>
<evidence type="ECO:0000256" key="3">
    <source>
        <dbReference type="ARBA" id="ARBA00022676"/>
    </source>
</evidence>
<keyword evidence="13" id="KW-0449">Lipoprotein</keyword>
<evidence type="ECO:0000256" key="6">
    <source>
        <dbReference type="ARBA" id="ARBA00022960"/>
    </source>
</evidence>
<dbReference type="RefSeq" id="WP_183563707.1">
    <property type="nucleotide sequence ID" value="NZ_JACHOP010000001.1"/>
</dbReference>
<protein>
    <submittedName>
        <fullName evidence="13">Lipoprotein-anchoring transpeptidase ErfK/SrfK</fullName>
    </submittedName>
</protein>
<feature type="region of interest" description="Disordered" evidence="10">
    <location>
        <begin position="89"/>
        <end position="138"/>
    </location>
</feature>
<sequence length="323" mass="34952">MSMPNRRTLLLGAATSLALLTPLVGLPGLAAAQGFGGYDDDRLYQDAAGQLYRKRGGQYVPYNGRVSNGRPVPDAGDLDAEAYARRRAERYGEPPPEAPAGQALNQSPANGPIQTPRPAAPGQAGWQMPPQQPDNGPIDYGRAYGPASGEPFPVAAINYKKFNQTYLRQEVDFRTTEPPGTIVIDPRARFLYLVLPGGRARRYGVGVGKQGFAWSGTATINSKQAWPDWYPPKEMIARRPDLAGQVDKLQSGLGVPGGSRNPLGARAMYLWQNNKDTLFRIHGTLEPHSIGQSVSSGCIRMINQDAIDLFNRVEVGTKVVVLG</sequence>
<proteinExistence type="inferred from homology"/>
<comment type="pathway">
    <text evidence="1 9">Cell wall biogenesis; peptidoglycan biosynthesis.</text>
</comment>